<keyword evidence="6" id="KW-1185">Reference proteome</keyword>
<feature type="domain" description="FAM192A/Fyv6 N-terminal" evidence="4">
    <location>
        <begin position="19"/>
        <end position="123"/>
    </location>
</feature>
<dbReference type="OrthoDB" id="75720at2759"/>
<reference evidence="5" key="1">
    <citation type="submission" date="2020-04" db="EMBL/GenBank/DDBJ databases">
        <title>Analysis of mating type loci in Filobasidium floriforme.</title>
        <authorList>
            <person name="Nowrousian M."/>
        </authorList>
    </citation>
    <scope>NUCLEOTIDE SEQUENCE</scope>
    <source>
        <strain evidence="5">CBS 6242</strain>
    </source>
</reference>
<feature type="compositionally biased region" description="Basic and acidic residues" evidence="3">
    <location>
        <begin position="101"/>
        <end position="116"/>
    </location>
</feature>
<name>A0A8K0NPZ9_9TREE</name>
<feature type="compositionally biased region" description="Basic and acidic residues" evidence="3">
    <location>
        <begin position="264"/>
        <end position="273"/>
    </location>
</feature>
<proteinExistence type="predicted"/>
<comment type="subcellular location">
    <subcellularLocation>
        <location evidence="1">Nucleus</location>
    </subcellularLocation>
</comment>
<organism evidence="5 6">
    <name type="scientific">Filobasidium floriforme</name>
    <dbReference type="NCBI Taxonomy" id="5210"/>
    <lineage>
        <taxon>Eukaryota</taxon>
        <taxon>Fungi</taxon>
        <taxon>Dikarya</taxon>
        <taxon>Basidiomycota</taxon>
        <taxon>Agaricomycotina</taxon>
        <taxon>Tremellomycetes</taxon>
        <taxon>Filobasidiales</taxon>
        <taxon>Filobasidiaceae</taxon>
        <taxon>Filobasidium</taxon>
    </lineage>
</organism>
<dbReference type="InterPro" id="IPR039845">
    <property type="entry name" value="FAM192A"/>
</dbReference>
<dbReference type="InterPro" id="IPR019331">
    <property type="entry name" value="FAM192A/Fyv6_N"/>
</dbReference>
<feature type="region of interest" description="Disordered" evidence="3">
    <location>
        <begin position="101"/>
        <end position="273"/>
    </location>
</feature>
<sequence length="273" mass="29696">MELGHITSLTTSGTVGSRFVTQDELDDAKKAKEDEWKAAYERLGQEPPPMPEEQEYDPRSLFEKLSSQKEIKKEEWDDKMRMANQWRGLEADEIAFLRDAADEQKEKERSIKRQEMEELAAFKMRQVQTQNAMPGPSTSPSQPTSSSSASKPTAKPAAPAKKGVKGLLRGVVVKKKDSTAKPPIPASPSPTSESPAKPIESVEPPVSPPSTPPVQTVATVTPAKPLPVRIGFAAANEAPKRKRIGLATDYGSSSDEASADEAEADSKKQKTNT</sequence>
<evidence type="ECO:0000256" key="2">
    <source>
        <dbReference type="ARBA" id="ARBA00023242"/>
    </source>
</evidence>
<dbReference type="Proteomes" id="UP000812966">
    <property type="component" value="Unassembled WGS sequence"/>
</dbReference>
<evidence type="ECO:0000256" key="1">
    <source>
        <dbReference type="ARBA" id="ARBA00004123"/>
    </source>
</evidence>
<evidence type="ECO:0000256" key="3">
    <source>
        <dbReference type="SAM" id="MobiDB-lite"/>
    </source>
</evidence>
<dbReference type="Pfam" id="PF10187">
    <property type="entry name" value="FAM192A_Fyv6_N"/>
    <property type="match status" value="1"/>
</dbReference>
<dbReference type="PANTHER" id="PTHR13495">
    <property type="entry name" value="NEFA-INTERACTING NUCLEAR PROTEIN NIP30"/>
    <property type="match status" value="1"/>
</dbReference>
<dbReference type="EMBL" id="JABELV010000021">
    <property type="protein sequence ID" value="KAG7563073.1"/>
    <property type="molecule type" value="Genomic_DNA"/>
</dbReference>
<accession>A0A8K0NPZ9</accession>
<feature type="compositionally biased region" description="Low complexity" evidence="3">
    <location>
        <begin position="136"/>
        <end position="171"/>
    </location>
</feature>
<dbReference type="GO" id="GO:0005634">
    <property type="term" value="C:nucleus"/>
    <property type="evidence" value="ECO:0007669"/>
    <property type="project" value="UniProtKB-SubCell"/>
</dbReference>
<feature type="compositionally biased region" description="Low complexity" evidence="3">
    <location>
        <begin position="189"/>
        <end position="198"/>
    </location>
</feature>
<keyword evidence="2" id="KW-0539">Nucleus</keyword>
<evidence type="ECO:0000313" key="5">
    <source>
        <dbReference type="EMBL" id="KAG7563073.1"/>
    </source>
</evidence>
<feature type="region of interest" description="Disordered" evidence="3">
    <location>
        <begin position="1"/>
        <end position="31"/>
    </location>
</feature>
<protein>
    <recommendedName>
        <fullName evidence="4">FAM192A/Fyv6 N-terminal domain-containing protein</fullName>
    </recommendedName>
</protein>
<dbReference type="AlphaFoldDB" id="A0A8K0NPZ9"/>
<comment type="caution">
    <text evidence="5">The sequence shown here is derived from an EMBL/GenBank/DDBJ whole genome shotgun (WGS) entry which is preliminary data.</text>
</comment>
<evidence type="ECO:0000259" key="4">
    <source>
        <dbReference type="Pfam" id="PF10187"/>
    </source>
</evidence>
<dbReference type="PANTHER" id="PTHR13495:SF0">
    <property type="entry name" value="PSME3-INTERACTING PROTEIN"/>
    <property type="match status" value="1"/>
</dbReference>
<feature type="compositionally biased region" description="Low complexity" evidence="3">
    <location>
        <begin position="213"/>
        <end position="223"/>
    </location>
</feature>
<gene>
    <name evidence="5" type="ORF">FFLO_01505</name>
</gene>
<evidence type="ECO:0000313" key="6">
    <source>
        <dbReference type="Proteomes" id="UP000812966"/>
    </source>
</evidence>